<reference evidence="4" key="1">
    <citation type="submission" date="2022-02" db="EMBL/GenBank/DDBJ databases">
        <authorList>
            <person name="Giguere J D."/>
        </authorList>
    </citation>
    <scope>NUCLEOTIDE SEQUENCE</scope>
    <source>
        <strain evidence="4">CCAP 1055/1</strain>
    </source>
</reference>
<protein>
    <recommendedName>
        <fullName evidence="3">Enoyl reductase (ER) domain-containing protein</fullName>
    </recommendedName>
</protein>
<dbReference type="InterPro" id="IPR020843">
    <property type="entry name" value="ER"/>
</dbReference>
<evidence type="ECO:0000313" key="4">
    <source>
        <dbReference type="EMBL" id="CAG9289385.1"/>
    </source>
</evidence>
<dbReference type="InterPro" id="IPR013154">
    <property type="entry name" value="ADH-like_N"/>
</dbReference>
<dbReference type="Pfam" id="PF00107">
    <property type="entry name" value="ADH_zinc_N"/>
    <property type="match status" value="1"/>
</dbReference>
<dbReference type="SMART" id="SM00829">
    <property type="entry name" value="PKS_ER"/>
    <property type="match status" value="1"/>
</dbReference>
<dbReference type="AlphaFoldDB" id="A0A8J9SC26"/>
<dbReference type="Pfam" id="PF08240">
    <property type="entry name" value="ADH_N"/>
    <property type="match status" value="1"/>
</dbReference>
<evidence type="ECO:0000256" key="2">
    <source>
        <dbReference type="ARBA" id="ARBA00023002"/>
    </source>
</evidence>
<dbReference type="GO" id="GO:0070402">
    <property type="term" value="F:NADPH binding"/>
    <property type="evidence" value="ECO:0007669"/>
    <property type="project" value="TreeGrafter"/>
</dbReference>
<sequence length="348" mass="37339">MTTEEIPKTMKRLVVKAPGKDVASCQIETEEVPVPEPGAGQVLIKVTAAAINPSDYGSWPNCRPEQCPFAMGKEGCGVVVKTGSGILTSLICGVGTKVGFSNLQNKQGSYSEFVVADAYTSVFRMPNDLPIEDAASFFVNPYTAIGILDTVKSEGSKAFVHTAAASQLGQMLIKVAPSQNVEIICVVRRQDQADLLRNIGAKHIVVTGKDDSWKQKLKAKIDELNATVAFDAVAGRSAGDLLDLMPVKGTVYVYGGLAGKVENVNPMALIYHEKKLKGFFLTAWIQHGGMLATIPRMMMAGHKVNTGLSGGWSSSKFKDTSLENVQSDIVQMLNSSVTGQKLRVRLDS</sequence>
<dbReference type="InterPro" id="IPR036291">
    <property type="entry name" value="NAD(P)-bd_dom_sf"/>
</dbReference>
<dbReference type="Gene3D" id="3.40.50.720">
    <property type="entry name" value="NAD(P)-binding Rossmann-like Domain"/>
    <property type="match status" value="1"/>
</dbReference>
<dbReference type="PANTHER" id="PTHR48106">
    <property type="entry name" value="QUINONE OXIDOREDUCTASE PIG3-RELATED"/>
    <property type="match status" value="1"/>
</dbReference>
<dbReference type="PANTHER" id="PTHR48106:SF18">
    <property type="entry name" value="QUINONE OXIDOREDUCTASE PIG3"/>
    <property type="match status" value="1"/>
</dbReference>
<keyword evidence="2" id="KW-0560">Oxidoreductase</keyword>
<dbReference type="InterPro" id="IPR011032">
    <property type="entry name" value="GroES-like_sf"/>
</dbReference>
<proteinExistence type="predicted"/>
<accession>A0A8J9SC26</accession>
<evidence type="ECO:0000259" key="3">
    <source>
        <dbReference type="SMART" id="SM00829"/>
    </source>
</evidence>
<dbReference type="GO" id="GO:0016651">
    <property type="term" value="F:oxidoreductase activity, acting on NAD(P)H"/>
    <property type="evidence" value="ECO:0007669"/>
    <property type="project" value="TreeGrafter"/>
</dbReference>
<dbReference type="Gene3D" id="3.90.180.10">
    <property type="entry name" value="Medium-chain alcohol dehydrogenases, catalytic domain"/>
    <property type="match status" value="1"/>
</dbReference>
<evidence type="ECO:0000256" key="1">
    <source>
        <dbReference type="ARBA" id="ARBA00022857"/>
    </source>
</evidence>
<dbReference type="InterPro" id="IPR013149">
    <property type="entry name" value="ADH-like_C"/>
</dbReference>
<feature type="domain" description="Enoyl reductase (ER)" evidence="3">
    <location>
        <begin position="20"/>
        <end position="304"/>
    </location>
</feature>
<dbReference type="SUPFAM" id="SSF51735">
    <property type="entry name" value="NAD(P)-binding Rossmann-fold domains"/>
    <property type="match status" value="1"/>
</dbReference>
<dbReference type="EMBL" id="OU594945">
    <property type="protein sequence ID" value="CAG9289385.1"/>
    <property type="molecule type" value="Genomic_DNA"/>
</dbReference>
<organism evidence="4">
    <name type="scientific">Phaeodactylum tricornutum</name>
    <name type="common">Diatom</name>
    <dbReference type="NCBI Taxonomy" id="2850"/>
    <lineage>
        <taxon>Eukaryota</taxon>
        <taxon>Sar</taxon>
        <taxon>Stramenopiles</taxon>
        <taxon>Ochrophyta</taxon>
        <taxon>Bacillariophyta</taxon>
        <taxon>Bacillariophyceae</taxon>
        <taxon>Bacillariophycidae</taxon>
        <taxon>Naviculales</taxon>
        <taxon>Phaeodactylaceae</taxon>
        <taxon>Phaeodactylum</taxon>
    </lineage>
</organism>
<name>A0A8J9SC26_PHATR</name>
<dbReference type="Proteomes" id="UP000836788">
    <property type="component" value="Chromosome 4"/>
</dbReference>
<gene>
    <name evidence="4" type="ORF">PTTT1_LOCUS41479</name>
</gene>
<dbReference type="SUPFAM" id="SSF50129">
    <property type="entry name" value="GroES-like"/>
    <property type="match status" value="1"/>
</dbReference>
<keyword evidence="1" id="KW-0521">NADP</keyword>